<evidence type="ECO:0000256" key="1">
    <source>
        <dbReference type="SAM" id="MobiDB-lite"/>
    </source>
</evidence>
<reference evidence="2" key="1">
    <citation type="submission" date="2021-01" db="EMBL/GenBank/DDBJ databases">
        <authorList>
            <person name="Corre E."/>
            <person name="Pelletier E."/>
            <person name="Niang G."/>
            <person name="Scheremetjew M."/>
            <person name="Finn R."/>
            <person name="Kale V."/>
            <person name="Holt S."/>
            <person name="Cochrane G."/>
            <person name="Meng A."/>
            <person name="Brown T."/>
            <person name="Cohen L."/>
        </authorList>
    </citation>
    <scope>NUCLEOTIDE SEQUENCE</scope>
    <source>
        <strain evidence="2">CCMP281</strain>
    </source>
</reference>
<sequence>MSYSCRRSGIHKKIPGEGVGVKWTWVPDVAELFEKTAADWKREGGAVQKFNMSHQGVREWPGRLTSAERLRARKRADERTAEAPSPSPDDAKRANGPDDAKRAKGTAARGDAVSSNSGDLSLGASALCDLHFVATIAQLQETMAESQRKDQLIHEKDAIITQKNCVIAQKDAEILLLKSQLLLAATERPSCPAAERAHPSPPGSTHSKADR</sequence>
<feature type="compositionally biased region" description="Basic and acidic residues" evidence="1">
    <location>
        <begin position="58"/>
        <end position="81"/>
    </location>
</feature>
<proteinExistence type="predicted"/>
<protein>
    <submittedName>
        <fullName evidence="2">Uncharacterized protein</fullName>
    </submittedName>
</protein>
<dbReference type="EMBL" id="HBHX01009198">
    <property type="protein sequence ID" value="CAE0104448.1"/>
    <property type="molecule type" value="Transcribed_RNA"/>
</dbReference>
<feature type="compositionally biased region" description="Basic and acidic residues" evidence="1">
    <location>
        <begin position="89"/>
        <end position="102"/>
    </location>
</feature>
<evidence type="ECO:0000313" key="2">
    <source>
        <dbReference type="EMBL" id="CAE0104448.1"/>
    </source>
</evidence>
<feature type="region of interest" description="Disordered" evidence="1">
    <location>
        <begin position="188"/>
        <end position="211"/>
    </location>
</feature>
<dbReference type="AlphaFoldDB" id="A0A7S3ES43"/>
<accession>A0A7S3ES43</accession>
<gene>
    <name evidence="2" type="ORF">HERI1096_LOCUS5106</name>
</gene>
<feature type="region of interest" description="Disordered" evidence="1">
    <location>
        <begin position="58"/>
        <end position="116"/>
    </location>
</feature>
<organism evidence="2">
    <name type="scientific">Haptolina ericina</name>
    <dbReference type="NCBI Taxonomy" id="156174"/>
    <lineage>
        <taxon>Eukaryota</taxon>
        <taxon>Haptista</taxon>
        <taxon>Haptophyta</taxon>
        <taxon>Prymnesiophyceae</taxon>
        <taxon>Prymnesiales</taxon>
        <taxon>Prymnesiaceae</taxon>
        <taxon>Haptolina</taxon>
    </lineage>
</organism>
<name>A0A7S3ES43_9EUKA</name>